<accession>A0A4R3I089</accession>
<dbReference type="Pfam" id="PF03797">
    <property type="entry name" value="Autotransporter"/>
    <property type="match status" value="1"/>
</dbReference>
<dbReference type="Proteomes" id="UP000295382">
    <property type="component" value="Unassembled WGS sequence"/>
</dbReference>
<dbReference type="InterPro" id="IPR005546">
    <property type="entry name" value="Autotransporte_beta"/>
</dbReference>
<dbReference type="GO" id="GO:0005509">
    <property type="term" value="F:calcium ion binding"/>
    <property type="evidence" value="ECO:0007669"/>
    <property type="project" value="InterPro"/>
</dbReference>
<dbReference type="Gene3D" id="2.60.40.3440">
    <property type="match status" value="3"/>
</dbReference>
<sequence>MHIADNGPAGRGIVCAGRMHTWLAGRYVLMLLAFMPALALAWPHAAHAQTTSGSSATGATLWGPTGKNCASCHGSTPADARFNAANAGGVITWANTANSMGMTFTTAERNDIAAYIASFVPSTAPSNQAIPHNTATDFTIPNFSLGASHAFDTLQVVSGPSKGSVSFSGTTATYTPATGQSGADSFTYQATGPGGTSNVRTATVVIASPPAPVISSAGTASGSTSVAFGGYQITASNSPTSYGATGLPPGLSLNTSTGLISGTPTTAGTYNATISATNGSGTGNKALVITIALSPPVINSGLTATGSTGTAFSPYQITASDSPTSFNATGLPPGLSVNTTTGVISGTPTLNGAYNVTISATNASGTDSKTLVITISLSAPVVNSVLTTSGTAGVAHPGYQITATNYPTSYNATDLPPGMSVNTATGLISGTPTASGTFNVTISASNSTATDSKTLVFTVALVITSANTASGTYNQPFSYQIGASPGTTSYNASGLPAGLSVNTATGLIAGTPTSAGVTLATISATSAAGTNSMGLTISISPGGGNVTVTTPFNTPVSIPLPASAPGSQVNITTAPAHGTAPTPAASVTAVLYTPTNGYSGADSFAYTVTGAGGTSGPFTVSITVDTLAPSAATTTMTVPLNTAATLDLAPFITGSSISGVSIAASPSHGTVTVNGTRVTFTPANNYFGTDTFSYVAYGNAGTSAPAVVNVTVAGRPDPTKDAAVTAMVRAQVETSRRFSRAQISNFQTRMESLHQRPLASVGEAGGGNGTASDFASRQRTARGLSSAGAAFPAQQQAGAMSAASSNTGAAYRPAASLSADPMAGLNPASVSSATPATAVATLASAISAAGGNTNESIALGQALTMAANASQSATLNFSSNGGMAAEDGGIDVWVGGGVRFGSRNPDSSTGHSFSTDGVSVGADYRVNDRLVVGGGVGYGRDTTEIGIDGTNSRGKSTTVAAYASYQPSDNTYLDGVIGYGQIDYKTERYVAPLNDFARSSRSGDFVFGSLTAGYEFQTDGIRLSPYGRLDVAQHWLHATTESGAGAYALRYGSQTIPSVQLAAGLRAEAAHESRFGLVLPRMRIEYQHEFKGEDAAVFSYADLAGGPVYTLPGNSQRRGSLVLGVGSDIMLGRGLTLSLDYQLQRSTGQENIQAVLLKLVKNLDGKNNGLLTSSAFTTASLGIKVDVWGTFDDNINRASAAADIRQDRSIGVNLSKSMVVARSENTRVFLNAVAGAERFKTYAALDNIYLGGDVEWQYRANGDYDSAIWSLFGSVKGTNFESDQRDGYRYSAGASVRQTLTDRITLFGALQRNWRHADNPVFGGSEYSARFNLDYAASTFGTFYFGGEYRDGDIVSSGTHTLANVNIARMFAPDSAFLRDGFYAYRFTGKTVIFTLGYNYAIGTKDSLDMSWRRARSTPDASPGVPGIGTPRYVVNQFSLMYLSSF</sequence>
<evidence type="ECO:0000256" key="2">
    <source>
        <dbReference type="SAM" id="Phobius"/>
    </source>
</evidence>
<dbReference type="Gene3D" id="2.40.128.130">
    <property type="entry name" value="Autotransporter beta-domain"/>
    <property type="match status" value="1"/>
</dbReference>
<dbReference type="Pfam" id="PF17963">
    <property type="entry name" value="Big_9"/>
    <property type="match status" value="3"/>
</dbReference>
<keyword evidence="2" id="KW-0472">Membrane</keyword>
<dbReference type="InterPro" id="IPR013783">
    <property type="entry name" value="Ig-like_fold"/>
</dbReference>
<gene>
    <name evidence="4" type="ORF">EDC30_103267</name>
</gene>
<evidence type="ECO:0000313" key="4">
    <source>
        <dbReference type="EMBL" id="TCS37975.1"/>
    </source>
</evidence>
<organism evidence="4 5">
    <name type="scientific">Paucimonas lemoignei</name>
    <name type="common">Pseudomonas lemoignei</name>
    <dbReference type="NCBI Taxonomy" id="29443"/>
    <lineage>
        <taxon>Bacteria</taxon>
        <taxon>Pseudomonadati</taxon>
        <taxon>Pseudomonadota</taxon>
        <taxon>Betaproteobacteria</taxon>
        <taxon>Burkholderiales</taxon>
        <taxon>Burkholderiaceae</taxon>
        <taxon>Paucimonas</taxon>
    </lineage>
</organism>
<feature type="domain" description="Autotransporter" evidence="3">
    <location>
        <begin position="885"/>
        <end position="1163"/>
    </location>
</feature>
<keyword evidence="2" id="KW-0812">Transmembrane</keyword>
<protein>
    <submittedName>
        <fullName evidence="4">Uncharacterized protein with beta-barrel porin domain</fullName>
    </submittedName>
</protein>
<comment type="caution">
    <text evidence="4">The sequence shown here is derived from an EMBL/GenBank/DDBJ whole genome shotgun (WGS) entry which is preliminary data.</text>
</comment>
<dbReference type="SUPFAM" id="SSF46626">
    <property type="entry name" value="Cytochrome c"/>
    <property type="match status" value="1"/>
</dbReference>
<dbReference type="Pfam" id="PF05345">
    <property type="entry name" value="He_PIG"/>
    <property type="match status" value="4"/>
</dbReference>
<reference evidence="4 5" key="1">
    <citation type="submission" date="2019-03" db="EMBL/GenBank/DDBJ databases">
        <title>Genomic Encyclopedia of Type Strains, Phase IV (KMG-IV): sequencing the most valuable type-strain genomes for metagenomic binning, comparative biology and taxonomic classification.</title>
        <authorList>
            <person name="Goeker M."/>
        </authorList>
    </citation>
    <scope>NUCLEOTIDE SEQUENCE [LARGE SCALE GENOMIC DNA]</scope>
    <source>
        <strain evidence="4 5">DSM 7445</strain>
    </source>
</reference>
<dbReference type="SMART" id="SM00869">
    <property type="entry name" value="Autotransporter"/>
    <property type="match status" value="1"/>
</dbReference>
<dbReference type="GO" id="GO:0020037">
    <property type="term" value="F:heme binding"/>
    <property type="evidence" value="ECO:0007669"/>
    <property type="project" value="InterPro"/>
</dbReference>
<name>A0A4R3I089_PAULE</name>
<dbReference type="EMBL" id="SLZQ01000003">
    <property type="protein sequence ID" value="TCS37975.1"/>
    <property type="molecule type" value="Genomic_DNA"/>
</dbReference>
<dbReference type="GO" id="GO:0016020">
    <property type="term" value="C:membrane"/>
    <property type="evidence" value="ECO:0007669"/>
    <property type="project" value="InterPro"/>
</dbReference>
<proteinExistence type="predicted"/>
<dbReference type="InterPro" id="IPR036709">
    <property type="entry name" value="Autotransporte_beta_dom_sf"/>
</dbReference>
<evidence type="ECO:0000259" key="3">
    <source>
        <dbReference type="PROSITE" id="PS51208"/>
    </source>
</evidence>
<dbReference type="InterPro" id="IPR015919">
    <property type="entry name" value="Cadherin-like_sf"/>
</dbReference>
<dbReference type="RefSeq" id="WP_132258043.1">
    <property type="nucleotide sequence ID" value="NZ_SLZQ01000003.1"/>
</dbReference>
<dbReference type="Gene3D" id="2.60.40.10">
    <property type="entry name" value="Immunoglobulins"/>
    <property type="match status" value="4"/>
</dbReference>
<dbReference type="SUPFAM" id="SSF49313">
    <property type="entry name" value="Cadherin-like"/>
    <property type="match status" value="4"/>
</dbReference>
<keyword evidence="5" id="KW-1185">Reference proteome</keyword>
<feature type="transmembrane region" description="Helical" evidence="2">
    <location>
        <begin position="27"/>
        <end position="45"/>
    </location>
</feature>
<feature type="region of interest" description="Disordered" evidence="1">
    <location>
        <begin position="759"/>
        <end position="779"/>
    </location>
</feature>
<evidence type="ECO:0000256" key="1">
    <source>
        <dbReference type="SAM" id="MobiDB-lite"/>
    </source>
</evidence>
<dbReference type="SUPFAM" id="SSF103515">
    <property type="entry name" value="Autotransporter"/>
    <property type="match status" value="1"/>
</dbReference>
<dbReference type="InterPro" id="IPR036909">
    <property type="entry name" value="Cyt_c-like_dom_sf"/>
</dbReference>
<keyword evidence="2" id="KW-1133">Transmembrane helix</keyword>
<evidence type="ECO:0000313" key="5">
    <source>
        <dbReference type="Proteomes" id="UP000295382"/>
    </source>
</evidence>
<dbReference type="PROSITE" id="PS51208">
    <property type="entry name" value="AUTOTRANSPORTER"/>
    <property type="match status" value="1"/>
</dbReference>
<dbReference type="GO" id="GO:0009055">
    <property type="term" value="F:electron transfer activity"/>
    <property type="evidence" value="ECO:0007669"/>
    <property type="project" value="InterPro"/>
</dbReference>
<dbReference type="OrthoDB" id="5720638at2"/>